<reference evidence="1" key="1">
    <citation type="submission" date="2021-02" db="EMBL/GenBank/DDBJ databases">
        <title>First Annotated Genome of the Yellow-green Alga Tribonema minus.</title>
        <authorList>
            <person name="Mahan K.M."/>
        </authorList>
    </citation>
    <scope>NUCLEOTIDE SEQUENCE</scope>
    <source>
        <strain evidence="1">UTEX B ZZ1240</strain>
    </source>
</reference>
<accession>A0A836CHZ4</accession>
<proteinExistence type="predicted"/>
<dbReference type="OrthoDB" id="10060424at2759"/>
<dbReference type="Proteomes" id="UP000664859">
    <property type="component" value="Unassembled WGS sequence"/>
</dbReference>
<evidence type="ECO:0000313" key="2">
    <source>
        <dbReference type="Proteomes" id="UP000664859"/>
    </source>
</evidence>
<dbReference type="EMBL" id="JAFCMP010000106">
    <property type="protein sequence ID" value="KAG5186702.1"/>
    <property type="molecule type" value="Genomic_DNA"/>
</dbReference>
<keyword evidence="2" id="KW-1185">Reference proteome</keyword>
<sequence>MTRRRYCCRSKDYALYTIIKGSVELIDETPDEGGLITPKYSGIALQHPRWTGCKEVALAIMVNPTLAQQEAMYVPGAADSCRKHVSCDCHQKMCENYMLALIFEELRNASICAVTPVTYAGDIHARRLGGPPLPTPRGPFRQRSTHRCCVHDRRELRQMGIYNLACLKQAQAVAQDDAAASACVRSLYSDASNLKAAVRPVSNRFYADALPWRVVLNQVTDDSRAMQLYMLQDFMHGGPLPAVPCRPYRCDTCGYSASRPTSTVAPYSFRRRNARKHYDEIMLFAKHAATRNHVDIKRHSDVLSKCTTTTAAVHRLHPDLPINVYGIMCSDINIAHQITDFSATSMQGWQCRKKQLLEVPTEHDDHANLVSAADHDSRQRSSLSNLKMADQDNMRLMRIRLLRSDFSKLRMIMMVQHGYRAFTICQRGIEWLNLECYVRDVTYFKLTLCPTDSVSLQLEDVLGTANGMQCVNALTMSPLFRPNAPSYSSHNTYGEPNCKAHCAAFLKPYFKAHIESNQKTNGEAYGKAHYAPPNIMPYFKAHIESNWRAHGDSESAAYRTAHNNASGFFKPDINTLCDRQTSKRVRVLHEYWYDNRVRVLVLYEYCLRNDVLVLVLYEHGLRDHVRVLVVYEYRPRIQSPREPELRRKHVVLVHGRVRDITCTVAAFMYEYSSCTSTASEMMYEYSSCTSTAFEIMYEYSSCTSTASEIMYEYSYSCATCYTAEYQILYEQQMLCLHACKYSNFGSYCPAHCRAYGKTDQQPYHGTHVQSHNLLLIRLQRRHHDARNAADRAHQLVVDGQSDADILAAADDVFVSASATFRCNIEEAYTVGSRAPLLGPGQRYLQNDCNAFQALPLPDDLTSPWESLTNLPAEGVCTEWARPSHHPDIPDWLLKTEHILVSHYYTAVPFNPPKAKFADDQDTTPEDERFTPDDVINCCAMAADHIRSASIISMVDLFSATNGFNPRVSVELPDENIWVTVRLYKEPGTIPSVETCYPAQQCNNVFTPPDLLGRCRKANALLARYPRDACTNTTCKFTVCFKPEAKFAIFVVVISPLPVTVCAAGTGGDDCGPCTDNTFSAGGSDDDPHPACETCDPYLVNEDHTECTQSCYPGYGGETCEQCTGNNFSTGGTANDPYPDSQPCKSFAANDAHTLCSEEPTATPTTAEPTGDPTSTPTCNCNVGFSCDSTGQCVNGCTSGDDCKTVQYMNACDGGCCKCNCQAGVACDASGQCINEPTATPTTAKATGHPSSTPTLRPTAEPTAFKYNCNVGFSCDSTGQCVNDAVRVLQAITEHMAAAVFHRFLNTTIASRH</sequence>
<protein>
    <submittedName>
        <fullName evidence="1">Uncharacterized protein</fullName>
    </submittedName>
</protein>
<organism evidence="1 2">
    <name type="scientific">Tribonema minus</name>
    <dbReference type="NCBI Taxonomy" id="303371"/>
    <lineage>
        <taxon>Eukaryota</taxon>
        <taxon>Sar</taxon>
        <taxon>Stramenopiles</taxon>
        <taxon>Ochrophyta</taxon>
        <taxon>PX clade</taxon>
        <taxon>Xanthophyceae</taxon>
        <taxon>Tribonematales</taxon>
        <taxon>Tribonemataceae</taxon>
        <taxon>Tribonema</taxon>
    </lineage>
</organism>
<evidence type="ECO:0000313" key="1">
    <source>
        <dbReference type="EMBL" id="KAG5186702.1"/>
    </source>
</evidence>
<gene>
    <name evidence="1" type="ORF">JKP88DRAFT_254412</name>
</gene>
<name>A0A836CHZ4_9STRA</name>
<comment type="caution">
    <text evidence="1">The sequence shown here is derived from an EMBL/GenBank/DDBJ whole genome shotgun (WGS) entry which is preliminary data.</text>
</comment>